<evidence type="ECO:0000256" key="3">
    <source>
        <dbReference type="ARBA" id="ARBA00023163"/>
    </source>
</evidence>
<dbReference type="PANTHER" id="PTHR47506:SF1">
    <property type="entry name" value="HTH-TYPE TRANSCRIPTIONAL REGULATOR YJDC"/>
    <property type="match status" value="1"/>
</dbReference>
<dbReference type="PANTHER" id="PTHR47506">
    <property type="entry name" value="TRANSCRIPTIONAL REGULATORY PROTEIN"/>
    <property type="match status" value="1"/>
</dbReference>
<dbReference type="InterPro" id="IPR001647">
    <property type="entry name" value="HTH_TetR"/>
</dbReference>
<feature type="DNA-binding region" description="H-T-H motif" evidence="4">
    <location>
        <begin position="29"/>
        <end position="48"/>
    </location>
</feature>
<evidence type="ECO:0000256" key="2">
    <source>
        <dbReference type="ARBA" id="ARBA00023125"/>
    </source>
</evidence>
<proteinExistence type="predicted"/>
<evidence type="ECO:0000256" key="1">
    <source>
        <dbReference type="ARBA" id="ARBA00023015"/>
    </source>
</evidence>
<comment type="caution">
    <text evidence="6">The sequence shown here is derived from an EMBL/GenBank/DDBJ whole genome shotgun (WGS) entry which is preliminary data.</text>
</comment>
<evidence type="ECO:0000256" key="4">
    <source>
        <dbReference type="PROSITE-ProRule" id="PRU00335"/>
    </source>
</evidence>
<dbReference type="PROSITE" id="PS50977">
    <property type="entry name" value="HTH_TETR_2"/>
    <property type="match status" value="1"/>
</dbReference>
<dbReference type="Proteomes" id="UP001612415">
    <property type="component" value="Unassembled WGS sequence"/>
</dbReference>
<gene>
    <name evidence="6" type="ORF">ACIA8P_36625</name>
</gene>
<dbReference type="RefSeq" id="WP_280892350.1">
    <property type="nucleotide sequence ID" value="NZ_JBITDC010000018.1"/>
</dbReference>
<evidence type="ECO:0000259" key="5">
    <source>
        <dbReference type="PROSITE" id="PS50977"/>
    </source>
</evidence>
<dbReference type="Gene3D" id="1.10.10.60">
    <property type="entry name" value="Homeodomain-like"/>
    <property type="match status" value="1"/>
</dbReference>
<evidence type="ECO:0000313" key="7">
    <source>
        <dbReference type="Proteomes" id="UP001612415"/>
    </source>
</evidence>
<dbReference type="SUPFAM" id="SSF48498">
    <property type="entry name" value="Tetracyclin repressor-like, C-terminal domain"/>
    <property type="match status" value="1"/>
</dbReference>
<keyword evidence="2 4" id="KW-0238">DNA-binding</keyword>
<dbReference type="InterPro" id="IPR036271">
    <property type="entry name" value="Tet_transcr_reg_TetR-rel_C_sf"/>
</dbReference>
<sequence length="189" mass="20608">MARTKSFEPAYALRKALFEFWQNGYERTSTDALAAAMGIGKRSLYDTFGSKHDLYLRSLTTYIEHAEESHTQAVESAPGKGLAGARALLRSRVSLPGCPAGCFAVNAATERPDDPAVHSAVCGYFARSTERIAWLLGQEERWAAARPQQLDRAAQAVHNGWLGLRVQARLGSTDPELDAAADDLLSSLR</sequence>
<dbReference type="SUPFAM" id="SSF46689">
    <property type="entry name" value="Homeodomain-like"/>
    <property type="match status" value="1"/>
</dbReference>
<keyword evidence="1" id="KW-0805">Transcription regulation</keyword>
<dbReference type="Gene3D" id="1.10.357.10">
    <property type="entry name" value="Tetracycline Repressor, domain 2"/>
    <property type="match status" value="1"/>
</dbReference>
<accession>A0ABW7YD13</accession>
<protein>
    <submittedName>
        <fullName evidence="6">TetR/AcrR family transcriptional regulator</fullName>
    </submittedName>
</protein>
<keyword evidence="7" id="KW-1185">Reference proteome</keyword>
<evidence type="ECO:0000313" key="6">
    <source>
        <dbReference type="EMBL" id="MFI5680086.1"/>
    </source>
</evidence>
<dbReference type="InterPro" id="IPR009057">
    <property type="entry name" value="Homeodomain-like_sf"/>
</dbReference>
<feature type="domain" description="HTH tetR-type" evidence="5">
    <location>
        <begin position="6"/>
        <end position="66"/>
    </location>
</feature>
<keyword evidence="3" id="KW-0804">Transcription</keyword>
<reference evidence="6 7" key="1">
    <citation type="submission" date="2024-10" db="EMBL/GenBank/DDBJ databases">
        <title>The Natural Products Discovery Center: Release of the First 8490 Sequenced Strains for Exploring Actinobacteria Biosynthetic Diversity.</title>
        <authorList>
            <person name="Kalkreuter E."/>
            <person name="Kautsar S.A."/>
            <person name="Yang D."/>
            <person name="Bader C.D."/>
            <person name="Teijaro C.N."/>
            <person name="Fluegel L."/>
            <person name="Davis C.M."/>
            <person name="Simpson J.R."/>
            <person name="Lauterbach L."/>
            <person name="Steele A.D."/>
            <person name="Gui C."/>
            <person name="Meng S."/>
            <person name="Li G."/>
            <person name="Viehrig K."/>
            <person name="Ye F."/>
            <person name="Su P."/>
            <person name="Kiefer A.F."/>
            <person name="Nichols A."/>
            <person name="Cepeda A.J."/>
            <person name="Yan W."/>
            <person name="Fan B."/>
            <person name="Jiang Y."/>
            <person name="Adhikari A."/>
            <person name="Zheng C.-J."/>
            <person name="Schuster L."/>
            <person name="Cowan T.M."/>
            <person name="Smanski M.J."/>
            <person name="Chevrette M.G."/>
            <person name="De Carvalho L.P.S."/>
            <person name="Shen B."/>
        </authorList>
    </citation>
    <scope>NUCLEOTIDE SEQUENCE [LARGE SCALE GENOMIC DNA]</scope>
    <source>
        <strain evidence="6 7">NPDC051599</strain>
    </source>
</reference>
<name>A0ABW7YD13_STRCE</name>
<dbReference type="EMBL" id="JBITDC010000018">
    <property type="protein sequence ID" value="MFI5680086.1"/>
    <property type="molecule type" value="Genomic_DNA"/>
</dbReference>
<dbReference type="Pfam" id="PF00440">
    <property type="entry name" value="TetR_N"/>
    <property type="match status" value="1"/>
</dbReference>
<organism evidence="6 7">
    <name type="scientific">Streptomyces cellulosae</name>
    <dbReference type="NCBI Taxonomy" id="1968"/>
    <lineage>
        <taxon>Bacteria</taxon>
        <taxon>Bacillati</taxon>
        <taxon>Actinomycetota</taxon>
        <taxon>Actinomycetes</taxon>
        <taxon>Kitasatosporales</taxon>
        <taxon>Streptomycetaceae</taxon>
        <taxon>Streptomyces</taxon>
    </lineage>
</organism>